<accession>A0A2I0X477</accession>
<keyword evidence="2" id="KW-1185">Reference proteome</keyword>
<gene>
    <name evidence="1" type="ORF">MA16_Dca020276</name>
</gene>
<evidence type="ECO:0000313" key="1">
    <source>
        <dbReference type="EMBL" id="PKU82697.1"/>
    </source>
</evidence>
<reference evidence="1 2" key="1">
    <citation type="journal article" date="2016" name="Sci. Rep.">
        <title>The Dendrobium catenatum Lindl. genome sequence provides insights into polysaccharide synthase, floral development and adaptive evolution.</title>
        <authorList>
            <person name="Zhang G.Q."/>
            <person name="Xu Q."/>
            <person name="Bian C."/>
            <person name="Tsai W.C."/>
            <person name="Yeh C.M."/>
            <person name="Liu K.W."/>
            <person name="Yoshida K."/>
            <person name="Zhang L.S."/>
            <person name="Chang S.B."/>
            <person name="Chen F."/>
            <person name="Shi Y."/>
            <person name="Su Y.Y."/>
            <person name="Zhang Y.Q."/>
            <person name="Chen L.J."/>
            <person name="Yin Y."/>
            <person name="Lin M."/>
            <person name="Huang H."/>
            <person name="Deng H."/>
            <person name="Wang Z.W."/>
            <person name="Zhu S.L."/>
            <person name="Zhao X."/>
            <person name="Deng C."/>
            <person name="Niu S.C."/>
            <person name="Huang J."/>
            <person name="Wang M."/>
            <person name="Liu G.H."/>
            <person name="Yang H.J."/>
            <person name="Xiao X.J."/>
            <person name="Hsiao Y.Y."/>
            <person name="Wu W.L."/>
            <person name="Chen Y.Y."/>
            <person name="Mitsuda N."/>
            <person name="Ohme-Takagi M."/>
            <person name="Luo Y.B."/>
            <person name="Van de Peer Y."/>
            <person name="Liu Z.J."/>
        </authorList>
    </citation>
    <scope>NUCLEOTIDE SEQUENCE [LARGE SCALE GENOMIC DNA]</scope>
    <source>
        <tissue evidence="1">The whole plant</tissue>
    </source>
</reference>
<name>A0A2I0X477_9ASPA</name>
<proteinExistence type="predicted"/>
<reference evidence="1 2" key="2">
    <citation type="journal article" date="2017" name="Nature">
        <title>The Apostasia genome and the evolution of orchids.</title>
        <authorList>
            <person name="Zhang G.Q."/>
            <person name="Liu K.W."/>
            <person name="Li Z."/>
            <person name="Lohaus R."/>
            <person name="Hsiao Y.Y."/>
            <person name="Niu S.C."/>
            <person name="Wang J.Y."/>
            <person name="Lin Y.C."/>
            <person name="Xu Q."/>
            <person name="Chen L.J."/>
            <person name="Yoshida K."/>
            <person name="Fujiwara S."/>
            <person name="Wang Z.W."/>
            <person name="Zhang Y.Q."/>
            <person name="Mitsuda N."/>
            <person name="Wang M."/>
            <person name="Liu G.H."/>
            <person name="Pecoraro L."/>
            <person name="Huang H.X."/>
            <person name="Xiao X.J."/>
            <person name="Lin M."/>
            <person name="Wu X.Y."/>
            <person name="Wu W.L."/>
            <person name="Chen Y.Y."/>
            <person name="Chang S.B."/>
            <person name="Sakamoto S."/>
            <person name="Ohme-Takagi M."/>
            <person name="Yagi M."/>
            <person name="Zeng S.J."/>
            <person name="Shen C.Y."/>
            <person name="Yeh C.M."/>
            <person name="Luo Y.B."/>
            <person name="Tsai W.C."/>
            <person name="Van de Peer Y."/>
            <person name="Liu Z.J."/>
        </authorList>
    </citation>
    <scope>NUCLEOTIDE SEQUENCE [LARGE SCALE GENOMIC DNA]</scope>
    <source>
        <tissue evidence="1">The whole plant</tissue>
    </source>
</reference>
<dbReference type="Proteomes" id="UP000233837">
    <property type="component" value="Unassembled WGS sequence"/>
</dbReference>
<evidence type="ECO:0000313" key="2">
    <source>
        <dbReference type="Proteomes" id="UP000233837"/>
    </source>
</evidence>
<organism evidence="1 2">
    <name type="scientific">Dendrobium catenatum</name>
    <dbReference type="NCBI Taxonomy" id="906689"/>
    <lineage>
        <taxon>Eukaryota</taxon>
        <taxon>Viridiplantae</taxon>
        <taxon>Streptophyta</taxon>
        <taxon>Embryophyta</taxon>
        <taxon>Tracheophyta</taxon>
        <taxon>Spermatophyta</taxon>
        <taxon>Magnoliopsida</taxon>
        <taxon>Liliopsida</taxon>
        <taxon>Asparagales</taxon>
        <taxon>Orchidaceae</taxon>
        <taxon>Epidendroideae</taxon>
        <taxon>Malaxideae</taxon>
        <taxon>Dendrobiinae</taxon>
        <taxon>Dendrobium</taxon>
    </lineage>
</organism>
<sequence>MGASIAVISSKWRRYGRNKLIFDGTQTIVNSLSTFTSSYGQFIHLLLLLWILNKVFLDHTQTIANSLSTFSSTSTHLFGRGSNRRRWRFWIMDLALKRRGVTPSERKLEQRELRRRIAPSEREFK</sequence>
<dbReference type="EMBL" id="KZ502164">
    <property type="protein sequence ID" value="PKU82697.1"/>
    <property type="molecule type" value="Genomic_DNA"/>
</dbReference>
<protein>
    <submittedName>
        <fullName evidence="1">Uncharacterized protein</fullName>
    </submittedName>
</protein>
<dbReference type="AlphaFoldDB" id="A0A2I0X477"/>